<keyword evidence="1" id="KW-0472">Membrane</keyword>
<dbReference type="PATRIC" id="fig|1473.5.peg.4474"/>
<evidence type="ECO:0000313" key="3">
    <source>
        <dbReference type="Proteomes" id="UP000036780"/>
    </source>
</evidence>
<keyword evidence="3" id="KW-1185">Reference proteome</keyword>
<comment type="caution">
    <text evidence="2">The sequence shown here is derived from an EMBL/GenBank/DDBJ whole genome shotgun (WGS) entry which is preliminary data.</text>
</comment>
<evidence type="ECO:0000256" key="1">
    <source>
        <dbReference type="SAM" id="Phobius"/>
    </source>
</evidence>
<dbReference type="EMBL" id="LGTO01000005">
    <property type="protein sequence ID" value="KNE21446.1"/>
    <property type="molecule type" value="Genomic_DNA"/>
</dbReference>
<evidence type="ECO:0000313" key="2">
    <source>
        <dbReference type="EMBL" id="KNE21446.1"/>
    </source>
</evidence>
<dbReference type="OrthoDB" id="1443299at2"/>
<organism evidence="2 3">
    <name type="scientific">Virgibacillus pantothenticus</name>
    <dbReference type="NCBI Taxonomy" id="1473"/>
    <lineage>
        <taxon>Bacteria</taxon>
        <taxon>Bacillati</taxon>
        <taxon>Bacillota</taxon>
        <taxon>Bacilli</taxon>
        <taxon>Bacillales</taxon>
        <taxon>Bacillaceae</taxon>
        <taxon>Virgibacillus</taxon>
    </lineage>
</organism>
<gene>
    <name evidence="2" type="ORF">AFK71_07240</name>
</gene>
<proteinExistence type="predicted"/>
<keyword evidence="1" id="KW-1133">Transmembrane helix</keyword>
<reference evidence="3" key="1">
    <citation type="submission" date="2015-07" db="EMBL/GenBank/DDBJ databases">
        <title>Fjat-10053 dsm26.</title>
        <authorList>
            <person name="Liu B."/>
            <person name="Wang J."/>
            <person name="Zhu Y."/>
            <person name="Liu G."/>
            <person name="Chen Q."/>
            <person name="Chen Z."/>
            <person name="Lan J."/>
            <person name="Che J."/>
            <person name="Ge C."/>
            <person name="Shi H."/>
            <person name="Pan Z."/>
            <person name="Liu X."/>
        </authorList>
    </citation>
    <scope>NUCLEOTIDE SEQUENCE [LARGE SCALE GENOMIC DNA]</scope>
    <source>
        <strain evidence="3">DSM 26</strain>
    </source>
</reference>
<dbReference type="RefSeq" id="WP_050350875.1">
    <property type="nucleotide sequence ID" value="NZ_CP073011.1"/>
</dbReference>
<keyword evidence="1" id="KW-0812">Transmembrane</keyword>
<accession>A0A0L0QS75</accession>
<dbReference type="GeneID" id="66872803"/>
<sequence length="140" mass="15846">MKLLQLMIIGVISGLGLGSFLKLMEQMTSKQVYTLLLNVDYIPVLNSWCLNEFSEFMLHILVSIILVPSIYYSLKQIGQRQSIYTYMLISSLIGAILYVTTSFSTRTPALYDEAAFLLWILGHLLFGWIVGTLIAMIVKD</sequence>
<feature type="transmembrane region" description="Helical" evidence="1">
    <location>
        <begin position="116"/>
        <end position="138"/>
    </location>
</feature>
<dbReference type="Proteomes" id="UP000036780">
    <property type="component" value="Unassembled WGS sequence"/>
</dbReference>
<feature type="transmembrane region" description="Helical" evidence="1">
    <location>
        <begin position="86"/>
        <end position="104"/>
    </location>
</feature>
<dbReference type="AlphaFoldDB" id="A0A0L0QS75"/>
<name>A0A0L0QS75_VIRPA</name>
<protein>
    <submittedName>
        <fullName evidence="2">Uncharacterized protein</fullName>
    </submittedName>
</protein>